<proteinExistence type="predicted"/>
<feature type="transmembrane region" description="Helical" evidence="1">
    <location>
        <begin position="35"/>
        <end position="54"/>
    </location>
</feature>
<name>A0A545TTK8_9PROT</name>
<organism evidence="3 4">
    <name type="scientific">Denitrobaculum tricleocarpae</name>
    <dbReference type="NCBI Taxonomy" id="2591009"/>
    <lineage>
        <taxon>Bacteria</taxon>
        <taxon>Pseudomonadati</taxon>
        <taxon>Pseudomonadota</taxon>
        <taxon>Alphaproteobacteria</taxon>
        <taxon>Rhodospirillales</taxon>
        <taxon>Rhodospirillaceae</taxon>
        <taxon>Denitrobaculum</taxon>
    </lineage>
</organism>
<dbReference type="Gene3D" id="3.60.10.10">
    <property type="entry name" value="Endonuclease/exonuclease/phosphatase"/>
    <property type="match status" value="1"/>
</dbReference>
<keyword evidence="1" id="KW-1133">Transmembrane helix</keyword>
<dbReference type="InterPro" id="IPR036691">
    <property type="entry name" value="Endo/exonu/phosph_ase_sf"/>
</dbReference>
<keyword evidence="3" id="KW-0255">Endonuclease</keyword>
<feature type="domain" description="Endonuclease/exonuclease/phosphatase" evidence="2">
    <location>
        <begin position="107"/>
        <end position="310"/>
    </location>
</feature>
<dbReference type="RefSeq" id="WP_142896266.1">
    <property type="nucleotide sequence ID" value="NZ_ML660054.1"/>
</dbReference>
<evidence type="ECO:0000256" key="1">
    <source>
        <dbReference type="SAM" id="Phobius"/>
    </source>
</evidence>
<keyword evidence="3" id="KW-0540">Nuclease</keyword>
<keyword evidence="4" id="KW-1185">Reference proteome</keyword>
<dbReference type="InterPro" id="IPR005135">
    <property type="entry name" value="Endo/exonuclease/phosphatase"/>
</dbReference>
<keyword evidence="1" id="KW-0812">Transmembrane</keyword>
<keyword evidence="1" id="KW-0472">Membrane</keyword>
<feature type="transmembrane region" description="Helical" evidence="1">
    <location>
        <begin position="60"/>
        <end position="80"/>
    </location>
</feature>
<evidence type="ECO:0000259" key="2">
    <source>
        <dbReference type="Pfam" id="PF03372"/>
    </source>
</evidence>
<accession>A0A545TTK8</accession>
<reference evidence="3 4" key="1">
    <citation type="submission" date="2019-06" db="EMBL/GenBank/DDBJ databases">
        <title>Whole genome sequence for Rhodospirillaceae sp. R148.</title>
        <authorList>
            <person name="Wang G."/>
        </authorList>
    </citation>
    <scope>NUCLEOTIDE SEQUENCE [LARGE SCALE GENOMIC DNA]</scope>
    <source>
        <strain evidence="3 4">R148</strain>
    </source>
</reference>
<keyword evidence="3" id="KW-0378">Hydrolase</keyword>
<comment type="caution">
    <text evidence="3">The sequence shown here is derived from an EMBL/GenBank/DDBJ whole genome shotgun (WGS) entry which is preliminary data.</text>
</comment>
<dbReference type="EMBL" id="VHSH01000003">
    <property type="protein sequence ID" value="TQV80552.1"/>
    <property type="molecule type" value="Genomic_DNA"/>
</dbReference>
<sequence>MLLPYVALIVAVLVIIVTLLPLIKRGRWWIRVCDYPRLQIGFFGLLALAGLLLLEVPEGMKWPVAAALLAALVYQFWLVIPFSPIFRSQVVRAEEGDDPYRVSILVANVLTPNRRADDLLKIICDADADIVLVLEPDDWWQQKLDAIEEDYPHTIKRPLDNTYGMLLYSKHPLIEPECRFLVAEGIPSFRAFLELPSGDRVRFHGLHPNPPQVGLDTVGRDAELVIVAREIQGHSEPVIVAGDMNDVAWSHTTRLFLRLSSMMDPRIGRGLYSTYNAKIPFFRWPLDHVFHSSSFRLLSLKRLPYFGSDHFPLYCELLLDHSVHEEHEPPEPALEDHHEARRMIEEGKNDESLKLN</sequence>
<evidence type="ECO:0000313" key="4">
    <source>
        <dbReference type="Proteomes" id="UP000315252"/>
    </source>
</evidence>
<evidence type="ECO:0000313" key="3">
    <source>
        <dbReference type="EMBL" id="TQV80552.1"/>
    </source>
</evidence>
<gene>
    <name evidence="3" type="ORF">FKG95_10285</name>
</gene>
<protein>
    <submittedName>
        <fullName evidence="3">Endonuclease</fullName>
    </submittedName>
</protein>
<dbReference type="Proteomes" id="UP000315252">
    <property type="component" value="Unassembled WGS sequence"/>
</dbReference>
<dbReference type="GO" id="GO:0004519">
    <property type="term" value="F:endonuclease activity"/>
    <property type="evidence" value="ECO:0007669"/>
    <property type="project" value="UniProtKB-KW"/>
</dbReference>
<dbReference type="OrthoDB" id="9796594at2"/>
<dbReference type="AlphaFoldDB" id="A0A545TTK8"/>
<dbReference type="SUPFAM" id="SSF56219">
    <property type="entry name" value="DNase I-like"/>
    <property type="match status" value="1"/>
</dbReference>
<feature type="transmembrane region" description="Helical" evidence="1">
    <location>
        <begin position="6"/>
        <end position="23"/>
    </location>
</feature>
<dbReference type="Pfam" id="PF03372">
    <property type="entry name" value="Exo_endo_phos"/>
    <property type="match status" value="1"/>
</dbReference>